<gene>
    <name evidence="3" type="ORF">B0T22DRAFT_64399</name>
</gene>
<keyword evidence="4" id="KW-1185">Reference proteome</keyword>
<proteinExistence type="predicted"/>
<evidence type="ECO:0000256" key="2">
    <source>
        <dbReference type="SAM" id="Phobius"/>
    </source>
</evidence>
<keyword evidence="2" id="KW-0812">Transmembrane</keyword>
<feature type="region of interest" description="Disordered" evidence="1">
    <location>
        <begin position="81"/>
        <end position="111"/>
    </location>
</feature>
<keyword evidence="2" id="KW-1133">Transmembrane helix</keyword>
<evidence type="ECO:0000313" key="4">
    <source>
        <dbReference type="Proteomes" id="UP001270362"/>
    </source>
</evidence>
<reference evidence="3" key="2">
    <citation type="submission" date="2023-06" db="EMBL/GenBank/DDBJ databases">
        <authorList>
            <consortium name="Lawrence Berkeley National Laboratory"/>
            <person name="Haridas S."/>
            <person name="Hensen N."/>
            <person name="Bonometti L."/>
            <person name="Westerberg I."/>
            <person name="Brannstrom I.O."/>
            <person name="Guillou S."/>
            <person name="Cros-Aarteil S."/>
            <person name="Calhoun S."/>
            <person name="Kuo A."/>
            <person name="Mondo S."/>
            <person name="Pangilinan J."/>
            <person name="Riley R."/>
            <person name="Labutti K."/>
            <person name="Andreopoulos B."/>
            <person name="Lipzen A."/>
            <person name="Chen C."/>
            <person name="Yanf M."/>
            <person name="Daum C."/>
            <person name="Ng V."/>
            <person name="Clum A."/>
            <person name="Steindorff A."/>
            <person name="Ohm R."/>
            <person name="Martin F."/>
            <person name="Silar P."/>
            <person name="Natvig D."/>
            <person name="Lalanne C."/>
            <person name="Gautier V."/>
            <person name="Ament-Velasquez S.L."/>
            <person name="Kruys A."/>
            <person name="Hutchinson M.I."/>
            <person name="Powell A.J."/>
            <person name="Barry K."/>
            <person name="Miller A.N."/>
            <person name="Grigoriev I.V."/>
            <person name="Debuchy R."/>
            <person name="Gladieux P."/>
            <person name="Thoren M.H."/>
            <person name="Johannesson H."/>
        </authorList>
    </citation>
    <scope>NUCLEOTIDE SEQUENCE</scope>
    <source>
        <strain evidence="3">CBS 314.62</strain>
    </source>
</reference>
<evidence type="ECO:0000256" key="1">
    <source>
        <dbReference type="SAM" id="MobiDB-lite"/>
    </source>
</evidence>
<protein>
    <submittedName>
        <fullName evidence="3">Uncharacterized protein</fullName>
    </submittedName>
</protein>
<name>A0AAE0XIU5_9PEZI</name>
<comment type="caution">
    <text evidence="3">The sequence shown here is derived from an EMBL/GenBank/DDBJ whole genome shotgun (WGS) entry which is preliminary data.</text>
</comment>
<accession>A0AAE0XIU5</accession>
<evidence type="ECO:0000313" key="3">
    <source>
        <dbReference type="EMBL" id="KAK3694218.1"/>
    </source>
</evidence>
<dbReference type="Proteomes" id="UP001270362">
    <property type="component" value="Unassembled WGS sequence"/>
</dbReference>
<reference evidence="3" key="1">
    <citation type="journal article" date="2023" name="Mol. Phylogenet. Evol.">
        <title>Genome-scale phylogeny and comparative genomics of the fungal order Sordariales.</title>
        <authorList>
            <person name="Hensen N."/>
            <person name="Bonometti L."/>
            <person name="Westerberg I."/>
            <person name="Brannstrom I.O."/>
            <person name="Guillou S."/>
            <person name="Cros-Aarteil S."/>
            <person name="Calhoun S."/>
            <person name="Haridas S."/>
            <person name="Kuo A."/>
            <person name="Mondo S."/>
            <person name="Pangilinan J."/>
            <person name="Riley R."/>
            <person name="LaButti K."/>
            <person name="Andreopoulos B."/>
            <person name="Lipzen A."/>
            <person name="Chen C."/>
            <person name="Yan M."/>
            <person name="Daum C."/>
            <person name="Ng V."/>
            <person name="Clum A."/>
            <person name="Steindorff A."/>
            <person name="Ohm R.A."/>
            <person name="Martin F."/>
            <person name="Silar P."/>
            <person name="Natvig D.O."/>
            <person name="Lalanne C."/>
            <person name="Gautier V."/>
            <person name="Ament-Velasquez S.L."/>
            <person name="Kruys A."/>
            <person name="Hutchinson M.I."/>
            <person name="Powell A.J."/>
            <person name="Barry K."/>
            <person name="Miller A.N."/>
            <person name="Grigoriev I.V."/>
            <person name="Debuchy R."/>
            <person name="Gladieux P."/>
            <person name="Hiltunen Thoren M."/>
            <person name="Johannesson H."/>
        </authorList>
    </citation>
    <scope>NUCLEOTIDE SEQUENCE</scope>
    <source>
        <strain evidence="3">CBS 314.62</strain>
    </source>
</reference>
<dbReference type="AlphaFoldDB" id="A0AAE0XIU5"/>
<dbReference type="EMBL" id="JAULSO010000001">
    <property type="protein sequence ID" value="KAK3694218.1"/>
    <property type="molecule type" value="Genomic_DNA"/>
</dbReference>
<sequence>MWSVPVECGIAQIPPHHDIVAAFCAFATTRDRRNVPQRSPRHAIDAAMLGLQSLKWHAWLPLVLSPGCALALAAFQKRMDGKKRDNKDKSRTLPIASATGSKTEDLNGNLKSPPRIYDGTVYFSSSLSITLGVCRQGLEAAQLPKHEIKHQPLIHQVVCFGCYVAPPSPPFSPYLISAVDCSQPSVAAGPSSSSW</sequence>
<keyword evidence="2" id="KW-0472">Membrane</keyword>
<feature type="transmembrane region" description="Helical" evidence="2">
    <location>
        <begin position="56"/>
        <end position="75"/>
    </location>
</feature>
<feature type="compositionally biased region" description="Basic and acidic residues" evidence="1">
    <location>
        <begin position="81"/>
        <end position="91"/>
    </location>
</feature>
<organism evidence="3 4">
    <name type="scientific">Podospora appendiculata</name>
    <dbReference type="NCBI Taxonomy" id="314037"/>
    <lineage>
        <taxon>Eukaryota</taxon>
        <taxon>Fungi</taxon>
        <taxon>Dikarya</taxon>
        <taxon>Ascomycota</taxon>
        <taxon>Pezizomycotina</taxon>
        <taxon>Sordariomycetes</taxon>
        <taxon>Sordariomycetidae</taxon>
        <taxon>Sordariales</taxon>
        <taxon>Podosporaceae</taxon>
        <taxon>Podospora</taxon>
    </lineage>
</organism>